<sequence length="444" mass="49149">MVDHDLTISDLPDACLARVFHFLAPLDRKQCSLVCRWWLLVEGQSHHRLTLNARTDLTSVVRSVFNRFDSVTKLSLKCDRKSVSIGDEALVNISQYCENLIRLKLRSCRELTDTGVLKFAKNCRKLRKLSVGSCCFGARGMNGVMDNCLFLEELSVKRLQTVVDGNQTEEIRPGVAGSALRMISLKDMYNGQRFEPLISGSKKLKTLRIVRCYGDWDKVLQVVTRNVKELVELHLERLQVSDLGLAAVSSCRGLEILHLLKTPDCSNLGLTSVVEKCTLLRKLHIDGWKTRRINDEGLISVARNCPNLQELVLINVDITRSGLDLLSTNCRKLERLALCGSETIGDAEISCIAAKCRALRKLCIKSCPVSDYGMEALAVGCPNLVKVKVKKCKGVTSDGVGWLMASRGSLTVNLDAPIVENQIANAGNDSRVLAVVAIGQDQIR</sequence>
<dbReference type="Pfam" id="PF25372">
    <property type="entry name" value="DUF7885"/>
    <property type="match status" value="1"/>
</dbReference>
<accession>A0A9K3JM28</accession>
<dbReference type="AlphaFoldDB" id="A0A9K3JM28"/>
<gene>
    <name evidence="3" type="ORF">HanXRQr2_Chr02g0054291</name>
</gene>
<dbReference type="FunFam" id="3.80.10.10:FF:000449">
    <property type="entry name" value="F-box protein SKIP2"/>
    <property type="match status" value="1"/>
</dbReference>
<dbReference type="Gene3D" id="1.20.1280.50">
    <property type="match status" value="1"/>
</dbReference>
<proteinExistence type="predicted"/>
<reference evidence="3" key="1">
    <citation type="journal article" date="2017" name="Nature">
        <title>The sunflower genome provides insights into oil metabolism, flowering and Asterid evolution.</title>
        <authorList>
            <person name="Badouin H."/>
            <person name="Gouzy J."/>
            <person name="Grassa C.J."/>
            <person name="Murat F."/>
            <person name="Staton S.E."/>
            <person name="Cottret L."/>
            <person name="Lelandais-Briere C."/>
            <person name="Owens G.L."/>
            <person name="Carrere S."/>
            <person name="Mayjonade B."/>
            <person name="Legrand L."/>
            <person name="Gill N."/>
            <person name="Kane N.C."/>
            <person name="Bowers J.E."/>
            <person name="Hubner S."/>
            <person name="Bellec A."/>
            <person name="Berard A."/>
            <person name="Berges H."/>
            <person name="Blanchet N."/>
            <person name="Boniface M.C."/>
            <person name="Brunel D."/>
            <person name="Catrice O."/>
            <person name="Chaidir N."/>
            <person name="Claudel C."/>
            <person name="Donnadieu C."/>
            <person name="Faraut T."/>
            <person name="Fievet G."/>
            <person name="Helmstetter N."/>
            <person name="King M."/>
            <person name="Knapp S.J."/>
            <person name="Lai Z."/>
            <person name="Le Paslier M.C."/>
            <person name="Lippi Y."/>
            <person name="Lorenzon L."/>
            <person name="Mandel J.R."/>
            <person name="Marage G."/>
            <person name="Marchand G."/>
            <person name="Marquand E."/>
            <person name="Bret-Mestries E."/>
            <person name="Morien E."/>
            <person name="Nambeesan S."/>
            <person name="Nguyen T."/>
            <person name="Pegot-Espagnet P."/>
            <person name="Pouilly N."/>
            <person name="Raftis F."/>
            <person name="Sallet E."/>
            <person name="Schiex T."/>
            <person name="Thomas J."/>
            <person name="Vandecasteele C."/>
            <person name="Vares D."/>
            <person name="Vear F."/>
            <person name="Vautrin S."/>
            <person name="Crespi M."/>
            <person name="Mangin B."/>
            <person name="Burke J.M."/>
            <person name="Salse J."/>
            <person name="Munos S."/>
            <person name="Vincourt P."/>
            <person name="Rieseberg L.H."/>
            <person name="Langlade N.B."/>
        </authorList>
    </citation>
    <scope>NUCLEOTIDE SEQUENCE</scope>
    <source>
        <tissue evidence="3">Leaves</tissue>
    </source>
</reference>
<dbReference type="InterPro" id="IPR006553">
    <property type="entry name" value="Leu-rich_rpt_Cys-con_subtyp"/>
</dbReference>
<dbReference type="InterPro" id="IPR036047">
    <property type="entry name" value="F-box-like_dom_sf"/>
</dbReference>
<dbReference type="InterPro" id="IPR057207">
    <property type="entry name" value="FBXL15_LRR"/>
</dbReference>
<dbReference type="Pfam" id="PF00646">
    <property type="entry name" value="F-box"/>
    <property type="match status" value="1"/>
</dbReference>
<dbReference type="Gene3D" id="3.80.10.10">
    <property type="entry name" value="Ribonuclease Inhibitor"/>
    <property type="match status" value="2"/>
</dbReference>
<dbReference type="InterPro" id="IPR001810">
    <property type="entry name" value="F-box_dom"/>
</dbReference>
<dbReference type="PANTHER" id="PTHR13318:SF277">
    <property type="entry name" value="LEUCINE-RICH REPEAT DOMAIN SUPERFAMILY, F-BOX-LIKE DOMAIN SUPERFAMILY"/>
    <property type="match status" value="1"/>
</dbReference>
<dbReference type="EMBL" id="MNCJ02000317">
    <property type="protein sequence ID" value="KAF5817546.1"/>
    <property type="molecule type" value="Genomic_DNA"/>
</dbReference>
<dbReference type="PANTHER" id="PTHR13318">
    <property type="entry name" value="PARTNER OF PAIRED, ISOFORM B-RELATED"/>
    <property type="match status" value="1"/>
</dbReference>
<dbReference type="InterPro" id="IPR032675">
    <property type="entry name" value="LRR_dom_sf"/>
</dbReference>
<feature type="domain" description="F-box/LRR-repeat protein 15-like leucin rich repeat" evidence="2">
    <location>
        <begin position="239"/>
        <end position="412"/>
    </location>
</feature>
<dbReference type="GO" id="GO:0031146">
    <property type="term" value="P:SCF-dependent proteasomal ubiquitin-dependent protein catabolic process"/>
    <property type="evidence" value="ECO:0000318"/>
    <property type="project" value="GO_Central"/>
</dbReference>
<evidence type="ECO:0000259" key="1">
    <source>
        <dbReference type="Pfam" id="PF00646"/>
    </source>
</evidence>
<keyword evidence="4" id="KW-1185">Reference proteome</keyword>
<organism evidence="3 4">
    <name type="scientific">Helianthus annuus</name>
    <name type="common">Common sunflower</name>
    <dbReference type="NCBI Taxonomy" id="4232"/>
    <lineage>
        <taxon>Eukaryota</taxon>
        <taxon>Viridiplantae</taxon>
        <taxon>Streptophyta</taxon>
        <taxon>Embryophyta</taxon>
        <taxon>Tracheophyta</taxon>
        <taxon>Spermatophyta</taxon>
        <taxon>Magnoliopsida</taxon>
        <taxon>eudicotyledons</taxon>
        <taxon>Gunneridae</taxon>
        <taxon>Pentapetalae</taxon>
        <taxon>asterids</taxon>
        <taxon>campanulids</taxon>
        <taxon>Asterales</taxon>
        <taxon>Asteraceae</taxon>
        <taxon>Asteroideae</taxon>
        <taxon>Heliantheae alliance</taxon>
        <taxon>Heliantheae</taxon>
        <taxon>Helianthus</taxon>
    </lineage>
</organism>
<feature type="domain" description="F-box" evidence="1">
    <location>
        <begin position="8"/>
        <end position="36"/>
    </location>
</feature>
<dbReference type="SUPFAM" id="SSF81383">
    <property type="entry name" value="F-box domain"/>
    <property type="match status" value="1"/>
</dbReference>
<dbReference type="InterPro" id="IPR001611">
    <property type="entry name" value="Leu-rich_rpt"/>
</dbReference>
<dbReference type="OrthoDB" id="423607at2759"/>
<evidence type="ECO:0000259" key="2">
    <source>
        <dbReference type="Pfam" id="PF25372"/>
    </source>
</evidence>
<evidence type="ECO:0000313" key="3">
    <source>
        <dbReference type="EMBL" id="KAF5817546.1"/>
    </source>
</evidence>
<dbReference type="GO" id="GO:0019005">
    <property type="term" value="C:SCF ubiquitin ligase complex"/>
    <property type="evidence" value="ECO:0000318"/>
    <property type="project" value="GO_Central"/>
</dbReference>
<reference evidence="3" key="2">
    <citation type="submission" date="2020-06" db="EMBL/GenBank/DDBJ databases">
        <title>Helianthus annuus Genome sequencing and assembly Release 2.</title>
        <authorList>
            <person name="Gouzy J."/>
            <person name="Langlade N."/>
            <person name="Munos S."/>
        </authorList>
    </citation>
    <scope>NUCLEOTIDE SEQUENCE</scope>
    <source>
        <tissue evidence="3">Leaves</tissue>
    </source>
</reference>
<evidence type="ECO:0000313" key="4">
    <source>
        <dbReference type="Proteomes" id="UP000215914"/>
    </source>
</evidence>
<name>A0A9K3JM28_HELAN</name>
<dbReference type="Gramene" id="mRNA:HanXRQr2_Chr02g0054291">
    <property type="protein sequence ID" value="CDS:HanXRQr2_Chr02g0054291.1"/>
    <property type="gene ID" value="HanXRQr2_Chr02g0054291"/>
</dbReference>
<protein>
    <submittedName>
        <fullName evidence="3">F-box domain, leucine-rich repeat domain superfamily, F-box-like domain superfamily</fullName>
    </submittedName>
</protein>
<dbReference type="Proteomes" id="UP000215914">
    <property type="component" value="Unassembled WGS sequence"/>
</dbReference>
<dbReference type="SMART" id="SM00367">
    <property type="entry name" value="LRR_CC"/>
    <property type="match status" value="8"/>
</dbReference>
<dbReference type="SUPFAM" id="SSF52047">
    <property type="entry name" value="RNI-like"/>
    <property type="match status" value="1"/>
</dbReference>
<comment type="caution">
    <text evidence="3">The sequence shown here is derived from an EMBL/GenBank/DDBJ whole genome shotgun (WGS) entry which is preliminary data.</text>
</comment>
<dbReference type="Pfam" id="PF13516">
    <property type="entry name" value="LRR_6"/>
    <property type="match status" value="2"/>
</dbReference>